<evidence type="ECO:0000256" key="1">
    <source>
        <dbReference type="ARBA" id="ARBA00023110"/>
    </source>
</evidence>
<dbReference type="GO" id="GO:0006457">
    <property type="term" value="P:protein folding"/>
    <property type="evidence" value="ECO:0007669"/>
    <property type="project" value="InterPro"/>
</dbReference>
<reference evidence="6 7" key="1">
    <citation type="journal article" date="2015" name="Microbiome">
        <title>Genomic resolution of linkages in carbon, nitrogen, and sulfur cycling among widespread estuary sediment bacteria.</title>
        <authorList>
            <person name="Baker B.J."/>
            <person name="Lazar C.S."/>
            <person name="Teske A.P."/>
            <person name="Dick G.J."/>
        </authorList>
    </citation>
    <scope>NUCLEOTIDE SEQUENCE [LARGE SCALE GENOMIC DNA]</scope>
    <source>
        <strain evidence="6">DG_78</strain>
    </source>
</reference>
<keyword evidence="1" id="KW-0697">Rotamase</keyword>
<dbReference type="SUPFAM" id="SSF102735">
    <property type="entry name" value="Trigger factor ribosome-binding domain"/>
    <property type="match status" value="1"/>
</dbReference>
<feature type="coiled-coil region" evidence="3">
    <location>
        <begin position="176"/>
        <end position="203"/>
    </location>
</feature>
<gene>
    <name evidence="6" type="ORF">AMJ52_06015</name>
</gene>
<evidence type="ECO:0000259" key="5">
    <source>
        <dbReference type="Pfam" id="PF05698"/>
    </source>
</evidence>
<dbReference type="GO" id="GO:0015031">
    <property type="term" value="P:protein transport"/>
    <property type="evidence" value="ECO:0007669"/>
    <property type="project" value="InterPro"/>
</dbReference>
<protein>
    <submittedName>
        <fullName evidence="6">Uncharacterized protein</fullName>
    </submittedName>
</protein>
<accession>A0A0S7YD55</accession>
<dbReference type="InterPro" id="IPR008881">
    <property type="entry name" value="Trigger_fac_ribosome-bd_bac"/>
</dbReference>
<dbReference type="Gene3D" id="1.10.3120.10">
    <property type="entry name" value="Trigger factor, C-terminal domain"/>
    <property type="match status" value="1"/>
</dbReference>
<evidence type="ECO:0000256" key="2">
    <source>
        <dbReference type="ARBA" id="ARBA00023235"/>
    </source>
</evidence>
<dbReference type="InterPro" id="IPR008880">
    <property type="entry name" value="Trigger_fac_C"/>
</dbReference>
<dbReference type="Gene3D" id="3.10.50.40">
    <property type="match status" value="1"/>
</dbReference>
<dbReference type="Pfam" id="PF05698">
    <property type="entry name" value="Trigger_C"/>
    <property type="match status" value="1"/>
</dbReference>
<feature type="non-terminal residue" evidence="6">
    <location>
        <position position="1"/>
    </location>
</feature>
<dbReference type="GO" id="GO:0003755">
    <property type="term" value="F:peptidyl-prolyl cis-trans isomerase activity"/>
    <property type="evidence" value="ECO:0007669"/>
    <property type="project" value="UniProtKB-KW"/>
</dbReference>
<dbReference type="InterPro" id="IPR027304">
    <property type="entry name" value="Trigger_fact/SurA_dom_sf"/>
</dbReference>
<feature type="domain" description="Trigger factor ribosome-binding bacterial" evidence="4">
    <location>
        <begin position="1"/>
        <end position="76"/>
    </location>
</feature>
<dbReference type="InterPro" id="IPR036611">
    <property type="entry name" value="Trigger_fac_ribosome-bd_sf"/>
</dbReference>
<dbReference type="EMBL" id="LJNI01000070">
    <property type="protein sequence ID" value="KPJ72506.1"/>
    <property type="molecule type" value="Genomic_DNA"/>
</dbReference>
<evidence type="ECO:0000256" key="3">
    <source>
        <dbReference type="SAM" id="Coils"/>
    </source>
</evidence>
<feature type="domain" description="Trigger factor C-terminal" evidence="5">
    <location>
        <begin position="178"/>
        <end position="281"/>
    </location>
</feature>
<keyword evidence="3" id="KW-0175">Coiled coil</keyword>
<dbReference type="InterPro" id="IPR037041">
    <property type="entry name" value="Trigger_fac_C_sf"/>
</dbReference>
<dbReference type="SUPFAM" id="SSF109998">
    <property type="entry name" value="Triger factor/SurA peptide-binding domain-like"/>
    <property type="match status" value="1"/>
</dbReference>
<evidence type="ECO:0000313" key="6">
    <source>
        <dbReference type="EMBL" id="KPJ72506.1"/>
    </source>
</evidence>
<evidence type="ECO:0000313" key="7">
    <source>
        <dbReference type="Proteomes" id="UP000051012"/>
    </source>
</evidence>
<sequence length="339" mass="39666">AIDTLVTNSYIKVLKEKKWRLASQIKLLNIEEGDTIKFRLQFEVIPHFEVDNYRNLEAFKSQPVPDDVLLEQGLQELRERHAAIKEVSRPAVVDDFITMDLEIRENSTVKDNQTDAKMRIGDRNLPDEINRALVGVQKSEHKEVKIGNTLYKIFIKKVEEKELPQIDTNFAKSLSYESVEQLKKKLTDDLKKIEEKRIEEEVKESLSKVILERIRFNVPTSLIQHEYERILQQSQLPDADANKERFWHIAEKRVRFNLILEKIAEKESITVDDDEIQNAIAGLGITLNDENRDDVTIYFRNILRREKTINFIYKNAKISEKSRIISPKEAINDTSTIRH</sequence>
<organism evidence="6 7">
    <name type="scientific">candidate division TA06 bacterium DG_78</name>
    <dbReference type="NCBI Taxonomy" id="1703772"/>
    <lineage>
        <taxon>Bacteria</taxon>
        <taxon>Bacteria division TA06</taxon>
    </lineage>
</organism>
<evidence type="ECO:0000259" key="4">
    <source>
        <dbReference type="Pfam" id="PF05697"/>
    </source>
</evidence>
<comment type="caution">
    <text evidence="6">The sequence shown here is derived from an EMBL/GenBank/DDBJ whole genome shotgun (WGS) entry which is preliminary data.</text>
</comment>
<dbReference type="SUPFAM" id="SSF54534">
    <property type="entry name" value="FKBP-like"/>
    <property type="match status" value="1"/>
</dbReference>
<dbReference type="InterPro" id="IPR046357">
    <property type="entry name" value="PPIase_dom_sf"/>
</dbReference>
<dbReference type="Pfam" id="PF05697">
    <property type="entry name" value="Trigger_N"/>
    <property type="match status" value="1"/>
</dbReference>
<name>A0A0S7YD55_UNCT6</name>
<dbReference type="Proteomes" id="UP000051012">
    <property type="component" value="Unassembled WGS sequence"/>
</dbReference>
<keyword evidence="2" id="KW-0413">Isomerase</keyword>
<proteinExistence type="predicted"/>
<dbReference type="AlphaFoldDB" id="A0A0S7YD55"/>